<dbReference type="GO" id="GO:0042162">
    <property type="term" value="F:telomeric DNA binding"/>
    <property type="evidence" value="ECO:0007669"/>
    <property type="project" value="EnsemblFungi"/>
</dbReference>
<dbReference type="CDD" id="cd18797">
    <property type="entry name" value="SF2_C_Hrq"/>
    <property type="match status" value="1"/>
</dbReference>
<dbReference type="PROSITE" id="PS51194">
    <property type="entry name" value="HELICASE_CTER"/>
    <property type="match status" value="1"/>
</dbReference>
<dbReference type="PROSITE" id="PS51192">
    <property type="entry name" value="HELICASE_ATP_BIND_1"/>
    <property type="match status" value="1"/>
</dbReference>
<dbReference type="GeneID" id="30963978"/>
<feature type="region of interest" description="Disordered" evidence="3">
    <location>
        <begin position="1091"/>
        <end position="1115"/>
    </location>
</feature>
<gene>
    <name evidence="6" type="ORF">ASCRUDRAFT_32238</name>
</gene>
<accession>A0A1D2VLF1</accession>
<dbReference type="GO" id="GO:0005524">
    <property type="term" value="F:ATP binding"/>
    <property type="evidence" value="ECO:0007669"/>
    <property type="project" value="UniProtKB-KW"/>
</dbReference>
<feature type="compositionally biased region" description="Acidic residues" evidence="3">
    <location>
        <begin position="1099"/>
        <end position="1115"/>
    </location>
</feature>
<dbReference type="OrthoDB" id="18781at2759"/>
<dbReference type="SMART" id="SM00487">
    <property type="entry name" value="DEXDc"/>
    <property type="match status" value="1"/>
</dbReference>
<dbReference type="InterPro" id="IPR011545">
    <property type="entry name" value="DEAD/DEAH_box_helicase_dom"/>
</dbReference>
<dbReference type="STRING" id="1344418.A0A1D2VLF1"/>
<keyword evidence="6" id="KW-0378">Hydrolase</keyword>
<dbReference type="AlphaFoldDB" id="A0A1D2VLF1"/>
<dbReference type="Gene3D" id="3.40.50.300">
    <property type="entry name" value="P-loop containing nucleotide triphosphate hydrolases"/>
    <property type="match status" value="2"/>
</dbReference>
<dbReference type="GO" id="GO:0043138">
    <property type="term" value="F:3'-5' DNA helicase activity"/>
    <property type="evidence" value="ECO:0007669"/>
    <property type="project" value="EnsemblFungi"/>
</dbReference>
<feature type="domain" description="Helicase ATP-binding" evidence="4">
    <location>
        <begin position="303"/>
        <end position="492"/>
    </location>
</feature>
<dbReference type="GO" id="GO:0008047">
    <property type="term" value="F:enzyme activator activity"/>
    <property type="evidence" value="ECO:0007669"/>
    <property type="project" value="EnsemblFungi"/>
</dbReference>
<sequence length="1115" mass="128159">MENKRKRSFESQRPSRPSKKLDLAEGVWPESFRELELIYFHLNTFYTFLSAKKNTVTSFDTVKVPAEKQIKRKLTHIDVCKLIALLPNHTLFRYVDKSQLSLLEEKQFDNHGFVQKESDIFKLEDLEDEDEAKNQVLLFEFTDSTPNQKKVKSSFYSNTPIYTTEQIKRLIDKRKKLFEEAVNRFLEKCSKDEDPMERLTENAKIHLPKLNTFIDPIQAMLENQNENEQSNSLDERCSIPEMIDLLKKSSFYKHQIVSNGEFHFPERTPMYSSLNFELSPKLIKALHDVKSVREFYSHQAKAINAIHQEKNVIITTSTSSGKSLIYQIPVLNNLIESKKETKDLETAIYIFPTKALAQDQKRSLSELIEAIPSLARNILVETFDGDTPKNKRSYIRENAHIIFTNPDTIHWSILPNNENWSSFLKRLKYIVVDELHIYNGLFGSHVGLVMRRLIRICNYIGNNNIIFISCSATLKTPIKHMSTLFGLSESKDSICHISKDGSPSGEKYLIAWNPILVNKNNHEHKRESFIVESARILIELVKNNFRVISFCVVREVCELLMKEVRYQLKEINRSDLIEKIMAYRGGYSASDRREIEFQMFNQNLKAIIATNALELGIDIGSLDVVLNCGFPISLANFKQQSGRAGRRNKDSMTLFVGSNDPVNQFYMKDPNKLISNNYQELVLDFKNLVILESHIQCAAFELPINIETDSRIFFGEEFLEKICEKSLRKDDYGYNTSEKYLPWPSSFVNLRGDFEDKFAVVDVTNGRNIVIEEIEKTRTTFTLYDGGIFIHQGLPYLIKEFNPEEFYAKVIRVNVDWRTNQRDYTDVDPIEVEKAIKADCPIYFGKVKITMVVFGFFKVDKKNRILDAVQVTNPPVIIDTKGFWINVPKEAISMVRKKELSLAGGIHGAQHCIANLFPLIIFSGKDDIFSECKAPEKEFANRQTSRQRPARLIFCDFKGGVYGSGLCEKAFENIEEILEESLKRIIECDCEYGCPECIASGSCKESSLVLSKPAAVIILSVICGYEIDLDSIPKGPEINMPLIKTETIVASGDIIKRNKKFEVVEPKKDCRIMKMNKGKIVYKRNKKESEIVGNGFGSDEFESDPFGDDDDDEFF</sequence>
<dbReference type="InterPro" id="IPR014001">
    <property type="entry name" value="Helicase_ATP-bd"/>
</dbReference>
<dbReference type="GO" id="GO:0032204">
    <property type="term" value="P:regulation of telomere maintenance"/>
    <property type="evidence" value="ECO:0007669"/>
    <property type="project" value="EnsemblFungi"/>
</dbReference>
<name>A0A1D2VLF1_9ASCO</name>
<dbReference type="Pfam" id="PF00271">
    <property type="entry name" value="Helicase_C"/>
    <property type="match status" value="1"/>
</dbReference>
<evidence type="ECO:0000259" key="5">
    <source>
        <dbReference type="PROSITE" id="PS51194"/>
    </source>
</evidence>
<dbReference type="InterPro" id="IPR001650">
    <property type="entry name" value="Helicase_C-like"/>
</dbReference>
<dbReference type="PANTHER" id="PTHR47957:SF3">
    <property type="entry name" value="ATP-DEPENDENT HELICASE HRQ1"/>
    <property type="match status" value="1"/>
</dbReference>
<organism evidence="6 7">
    <name type="scientific">Ascoidea rubescens DSM 1968</name>
    <dbReference type="NCBI Taxonomy" id="1344418"/>
    <lineage>
        <taxon>Eukaryota</taxon>
        <taxon>Fungi</taxon>
        <taxon>Dikarya</taxon>
        <taxon>Ascomycota</taxon>
        <taxon>Saccharomycotina</taxon>
        <taxon>Saccharomycetes</taxon>
        <taxon>Ascoideaceae</taxon>
        <taxon>Ascoidea</taxon>
    </lineage>
</organism>
<evidence type="ECO:0000256" key="1">
    <source>
        <dbReference type="ARBA" id="ARBA00022741"/>
    </source>
</evidence>
<evidence type="ECO:0000259" key="4">
    <source>
        <dbReference type="PROSITE" id="PS51192"/>
    </source>
</evidence>
<dbReference type="FunCoup" id="A0A1D2VLF1">
    <property type="interactions" value="99"/>
</dbReference>
<dbReference type="Pfam" id="PF00270">
    <property type="entry name" value="DEAD"/>
    <property type="match status" value="1"/>
</dbReference>
<dbReference type="GO" id="GO:0005634">
    <property type="term" value="C:nucleus"/>
    <property type="evidence" value="ECO:0007669"/>
    <property type="project" value="TreeGrafter"/>
</dbReference>
<evidence type="ECO:0000313" key="6">
    <source>
        <dbReference type="EMBL" id="ODV62448.1"/>
    </source>
</evidence>
<proteinExistence type="predicted"/>
<protein>
    <submittedName>
        <fullName evidence="6">Putative DNA helicase</fullName>
    </submittedName>
</protein>
<dbReference type="GO" id="GO:0042275">
    <property type="term" value="P:error-free postreplication DNA repair"/>
    <property type="evidence" value="ECO:0007669"/>
    <property type="project" value="EnsemblFungi"/>
</dbReference>
<keyword evidence="1" id="KW-0547">Nucleotide-binding</keyword>
<evidence type="ECO:0000256" key="2">
    <source>
        <dbReference type="ARBA" id="ARBA00022840"/>
    </source>
</evidence>
<dbReference type="GO" id="GO:0032202">
    <property type="term" value="P:telomere assembly"/>
    <property type="evidence" value="ECO:0007669"/>
    <property type="project" value="EnsemblFungi"/>
</dbReference>
<keyword evidence="7" id="KW-1185">Reference proteome</keyword>
<dbReference type="InterPro" id="IPR027417">
    <property type="entry name" value="P-loop_NTPase"/>
</dbReference>
<feature type="domain" description="Helicase C-terminal" evidence="5">
    <location>
        <begin position="533"/>
        <end position="689"/>
    </location>
</feature>
<dbReference type="PANTHER" id="PTHR47957">
    <property type="entry name" value="ATP-DEPENDENT HELICASE HRQ1"/>
    <property type="match status" value="1"/>
</dbReference>
<dbReference type="InterPro" id="IPR055227">
    <property type="entry name" value="HRQ1_WHD"/>
</dbReference>
<dbReference type="SUPFAM" id="SSF52540">
    <property type="entry name" value="P-loop containing nucleoside triphosphate hydrolases"/>
    <property type="match status" value="1"/>
</dbReference>
<dbReference type="SMART" id="SM00490">
    <property type="entry name" value="HELICc"/>
    <property type="match status" value="1"/>
</dbReference>
<dbReference type="Pfam" id="PF22982">
    <property type="entry name" value="WHD_HRQ1"/>
    <property type="match status" value="1"/>
</dbReference>
<evidence type="ECO:0000256" key="3">
    <source>
        <dbReference type="SAM" id="MobiDB-lite"/>
    </source>
</evidence>
<evidence type="ECO:0000313" key="7">
    <source>
        <dbReference type="Proteomes" id="UP000095038"/>
    </source>
</evidence>
<dbReference type="InterPro" id="IPR018973">
    <property type="entry name" value="MZB"/>
</dbReference>
<keyword evidence="6" id="KW-0347">Helicase</keyword>
<dbReference type="EMBL" id="KV454477">
    <property type="protein sequence ID" value="ODV62448.1"/>
    <property type="molecule type" value="Genomic_DNA"/>
</dbReference>
<dbReference type="InParanoid" id="A0A1D2VLF1"/>
<dbReference type="Proteomes" id="UP000095038">
    <property type="component" value="Unassembled WGS sequence"/>
</dbReference>
<dbReference type="CDD" id="cd17923">
    <property type="entry name" value="DEXHc_Hrq1-like"/>
    <property type="match status" value="1"/>
</dbReference>
<dbReference type="FunFam" id="3.40.50.300:FF:001137">
    <property type="entry name" value="DEAD/DEAH box helicase"/>
    <property type="match status" value="1"/>
</dbReference>
<keyword evidence="2" id="KW-0067">ATP-binding</keyword>
<dbReference type="GO" id="GO:0036297">
    <property type="term" value="P:interstrand cross-link repair"/>
    <property type="evidence" value="ECO:0007669"/>
    <property type="project" value="EnsemblFungi"/>
</dbReference>
<dbReference type="Pfam" id="PF09369">
    <property type="entry name" value="MZB"/>
    <property type="match status" value="1"/>
</dbReference>
<dbReference type="GO" id="GO:0006289">
    <property type="term" value="P:nucleotide-excision repair"/>
    <property type="evidence" value="ECO:0007669"/>
    <property type="project" value="EnsemblFungi"/>
</dbReference>
<dbReference type="GO" id="GO:0003697">
    <property type="term" value="F:single-stranded DNA binding"/>
    <property type="evidence" value="ECO:0007669"/>
    <property type="project" value="EnsemblFungi"/>
</dbReference>
<dbReference type="RefSeq" id="XP_020048755.1">
    <property type="nucleotide sequence ID" value="XM_020190342.1"/>
</dbReference>
<reference evidence="7" key="1">
    <citation type="submission" date="2016-05" db="EMBL/GenBank/DDBJ databases">
        <title>Comparative genomics of biotechnologically important yeasts.</title>
        <authorList>
            <consortium name="DOE Joint Genome Institute"/>
            <person name="Riley R."/>
            <person name="Haridas S."/>
            <person name="Wolfe K.H."/>
            <person name="Lopes M.R."/>
            <person name="Hittinger C.T."/>
            <person name="Goker M."/>
            <person name="Salamov A."/>
            <person name="Wisecaver J."/>
            <person name="Long T.M."/>
            <person name="Aerts A.L."/>
            <person name="Barry K."/>
            <person name="Choi C."/>
            <person name="Clum A."/>
            <person name="Coughlan A.Y."/>
            <person name="Deshpande S."/>
            <person name="Douglass A.P."/>
            <person name="Hanson S.J."/>
            <person name="Klenk H.-P."/>
            <person name="Labutti K."/>
            <person name="Lapidus A."/>
            <person name="Lindquist E."/>
            <person name="Lipzen A."/>
            <person name="Meier-Kolthoff J.P."/>
            <person name="Ohm R.A."/>
            <person name="Otillar R.P."/>
            <person name="Pangilinan J."/>
            <person name="Peng Y."/>
            <person name="Rokas A."/>
            <person name="Rosa C.A."/>
            <person name="Scheuner C."/>
            <person name="Sibirny A.A."/>
            <person name="Slot J.C."/>
            <person name="Stielow J.B."/>
            <person name="Sun H."/>
            <person name="Kurtzman C.P."/>
            <person name="Blackwell M."/>
            <person name="Grigoriev I.V."/>
            <person name="Jeffries T.W."/>
        </authorList>
    </citation>
    <scope>NUCLEOTIDE SEQUENCE [LARGE SCALE GENOMIC DNA]</scope>
    <source>
        <strain evidence="7">DSM 1968</strain>
    </source>
</reference>